<dbReference type="EMBL" id="ATFF01000006">
    <property type="protein sequence ID" value="EPF31663.1"/>
    <property type="molecule type" value="Genomic_DNA"/>
</dbReference>
<accession>S3K0C2</accession>
<name>S3K0C2_TREMA</name>
<dbReference type="Proteomes" id="UP000014541">
    <property type="component" value="Unassembled WGS sequence"/>
</dbReference>
<protein>
    <submittedName>
        <fullName evidence="2">Uncharacterized protein</fullName>
    </submittedName>
</protein>
<evidence type="ECO:0000313" key="3">
    <source>
        <dbReference type="Proteomes" id="UP000014541"/>
    </source>
</evidence>
<feature type="transmembrane region" description="Helical" evidence="1">
    <location>
        <begin position="173"/>
        <end position="192"/>
    </location>
</feature>
<feature type="transmembrane region" description="Helical" evidence="1">
    <location>
        <begin position="83"/>
        <end position="105"/>
    </location>
</feature>
<keyword evidence="1" id="KW-0472">Membrane</keyword>
<proteinExistence type="predicted"/>
<feature type="transmembrane region" description="Helical" evidence="1">
    <location>
        <begin position="232"/>
        <end position="255"/>
    </location>
</feature>
<dbReference type="RefSeq" id="WP_016526272.1">
    <property type="nucleotide sequence ID" value="NZ_KE332518.1"/>
</dbReference>
<feature type="transmembrane region" description="Helical" evidence="1">
    <location>
        <begin position="199"/>
        <end position="220"/>
    </location>
</feature>
<comment type="caution">
    <text evidence="2">The sequence shown here is derived from an EMBL/GenBank/DDBJ whole genome shotgun (WGS) entry which is preliminary data.</text>
</comment>
<dbReference type="HOGENOM" id="CLU_1041846_0_0_12"/>
<evidence type="ECO:0000313" key="2">
    <source>
        <dbReference type="EMBL" id="EPF31663.1"/>
    </source>
</evidence>
<keyword evidence="1" id="KW-1133">Transmembrane helix</keyword>
<sequence>MKKSLFFIAIYIFTLLLFTAFVAAMILLYPGTPGYLSYTDPFERIADVFSYSFFSLLPLSGVVSLLFVVFAAARRGSSSLFDFLVYLFLCCVVWLLIIPLCFLYNPAPKVSAFITGRQEASPAAVFFKNGFSYILLRDYEAEYLKPPAFIAGFFPKLFFAASVIRSAVAGGRLSYLITASAGLAFGALYGFYSFSRWKLMNAALVIVFAIGIGALNIYIHTPAFSSTVHTKWFPLFVNSAVCVLLCILPLTRAIVRLRAGTGSRTEG</sequence>
<dbReference type="eggNOG" id="ENOG5032QCS">
    <property type="taxonomic scope" value="Bacteria"/>
</dbReference>
<evidence type="ECO:0000256" key="1">
    <source>
        <dbReference type="SAM" id="Phobius"/>
    </source>
</evidence>
<reference evidence="2 3" key="1">
    <citation type="submission" date="2013-04" db="EMBL/GenBank/DDBJ databases">
        <title>The Genome Sequence of Treponema maltophilum ATCC 51939.</title>
        <authorList>
            <consortium name="The Broad Institute Genomics Platform"/>
            <person name="Earl A."/>
            <person name="Ward D."/>
            <person name="Feldgarden M."/>
            <person name="Gevers D."/>
            <person name="Leonetti C."/>
            <person name="Blanton J.M."/>
            <person name="Dewhirst F.E."/>
            <person name="Izard J."/>
            <person name="Walker B."/>
            <person name="Young S."/>
            <person name="Zeng Q."/>
            <person name="Gargeya S."/>
            <person name="Fitzgerald M."/>
            <person name="Haas B."/>
            <person name="Abouelleil A."/>
            <person name="Allen A.W."/>
            <person name="Alvarado L."/>
            <person name="Arachchi H.M."/>
            <person name="Berlin A.M."/>
            <person name="Chapman S.B."/>
            <person name="Gainer-Dewar J."/>
            <person name="Goldberg J."/>
            <person name="Griggs A."/>
            <person name="Gujja S."/>
            <person name="Hansen M."/>
            <person name="Howarth C."/>
            <person name="Imamovic A."/>
            <person name="Ireland A."/>
            <person name="Larimer J."/>
            <person name="McCowan C."/>
            <person name="Murphy C."/>
            <person name="Pearson M."/>
            <person name="Poon T.W."/>
            <person name="Priest M."/>
            <person name="Roberts A."/>
            <person name="Saif S."/>
            <person name="Shea T."/>
            <person name="Sisk P."/>
            <person name="Sykes S."/>
            <person name="Wortman J."/>
            <person name="Nusbaum C."/>
            <person name="Birren B."/>
        </authorList>
    </citation>
    <scope>NUCLEOTIDE SEQUENCE [LARGE SCALE GENOMIC DNA]</scope>
    <source>
        <strain evidence="2 3">ATCC 51939</strain>
    </source>
</reference>
<keyword evidence="3" id="KW-1185">Reference proteome</keyword>
<dbReference type="PATRIC" id="fig|1125699.3.peg.2034"/>
<dbReference type="OrthoDB" id="9835459at2"/>
<feature type="transmembrane region" description="Helical" evidence="1">
    <location>
        <begin position="5"/>
        <end position="29"/>
    </location>
</feature>
<gene>
    <name evidence="2" type="ORF">HMPREF9194_02014</name>
</gene>
<feature type="transmembrane region" description="Helical" evidence="1">
    <location>
        <begin position="49"/>
        <end position="71"/>
    </location>
</feature>
<dbReference type="AlphaFoldDB" id="S3K0C2"/>
<organism evidence="2 3">
    <name type="scientific">Treponema maltophilum ATCC 51939</name>
    <dbReference type="NCBI Taxonomy" id="1125699"/>
    <lineage>
        <taxon>Bacteria</taxon>
        <taxon>Pseudomonadati</taxon>
        <taxon>Spirochaetota</taxon>
        <taxon>Spirochaetia</taxon>
        <taxon>Spirochaetales</taxon>
        <taxon>Treponemataceae</taxon>
        <taxon>Treponema</taxon>
    </lineage>
</organism>
<keyword evidence="1" id="KW-0812">Transmembrane</keyword>